<dbReference type="AlphaFoldDB" id="A0AAF0I929"/>
<gene>
    <name evidence="2" type="ORF">OL234_08945</name>
</gene>
<feature type="transmembrane region" description="Helical" evidence="1">
    <location>
        <begin position="60"/>
        <end position="79"/>
    </location>
</feature>
<sequence length="114" mass="13123">MIFNVIIFFLMMLLSVLCFVCSDKFSKGQWLHLIAGYNHLSPKQKDNVNTKKIFQNASKVSLVAGVYIFYLSIVLQFILQDLFAPFFDLLLIGIPTITFFFYVILKVKDSKKNG</sequence>
<evidence type="ECO:0000256" key="1">
    <source>
        <dbReference type="SAM" id="Phobius"/>
    </source>
</evidence>
<accession>A0AAF0I929</accession>
<name>A0AAF0I929_9ENTE</name>
<feature type="transmembrane region" description="Helical" evidence="1">
    <location>
        <begin position="6"/>
        <end position="22"/>
    </location>
</feature>
<dbReference type="RefSeq" id="WP_275468884.1">
    <property type="nucleotide sequence ID" value="NZ_CP110232.1"/>
</dbReference>
<dbReference type="EMBL" id="CP110232">
    <property type="protein sequence ID" value="WEG73082.1"/>
    <property type="molecule type" value="Genomic_DNA"/>
</dbReference>
<keyword evidence="3" id="KW-1185">Reference proteome</keyword>
<dbReference type="InterPro" id="IPR017259">
    <property type="entry name" value="UCP037672"/>
</dbReference>
<keyword evidence="1" id="KW-0472">Membrane</keyword>
<keyword evidence="1" id="KW-0812">Transmembrane</keyword>
<reference evidence="2" key="1">
    <citation type="submission" date="2022-10" db="EMBL/GenBank/DDBJ databases">
        <title>Vagococcus sp. isolated from poultry meat.</title>
        <authorList>
            <person name="Johansson P."/>
            <person name="Bjorkroth J."/>
        </authorList>
    </citation>
    <scope>NUCLEOTIDE SEQUENCE</scope>
    <source>
        <strain evidence="2">STAA11</strain>
    </source>
</reference>
<dbReference type="Pfam" id="PF12650">
    <property type="entry name" value="DUF3784"/>
    <property type="match status" value="1"/>
</dbReference>
<feature type="transmembrane region" description="Helical" evidence="1">
    <location>
        <begin position="85"/>
        <end position="105"/>
    </location>
</feature>
<proteinExistence type="predicted"/>
<protein>
    <submittedName>
        <fullName evidence="2">DUF3784 domain-containing protein</fullName>
    </submittedName>
</protein>
<keyword evidence="1" id="KW-1133">Transmembrane helix</keyword>
<dbReference type="KEGG" id="vie:OL234_08945"/>
<organism evidence="2 3">
    <name type="scientific">Vagococcus intermedius</name>
    <dbReference type="NCBI Taxonomy" id="2991418"/>
    <lineage>
        <taxon>Bacteria</taxon>
        <taxon>Bacillati</taxon>
        <taxon>Bacillota</taxon>
        <taxon>Bacilli</taxon>
        <taxon>Lactobacillales</taxon>
        <taxon>Enterococcaceae</taxon>
        <taxon>Vagococcus</taxon>
    </lineage>
</organism>
<evidence type="ECO:0000313" key="2">
    <source>
        <dbReference type="EMBL" id="WEG73082.1"/>
    </source>
</evidence>
<dbReference type="Proteomes" id="UP001179647">
    <property type="component" value="Chromosome"/>
</dbReference>
<evidence type="ECO:0000313" key="3">
    <source>
        <dbReference type="Proteomes" id="UP001179647"/>
    </source>
</evidence>